<dbReference type="InterPro" id="IPR042188">
    <property type="entry name" value="MmgE/PrpD_sf_2"/>
</dbReference>
<dbReference type="PANTHER" id="PTHR16943:SF8">
    <property type="entry name" value="2-METHYLCITRATE DEHYDRATASE"/>
    <property type="match status" value="1"/>
</dbReference>
<gene>
    <name evidence="4" type="ORF">BOO69_14695</name>
</gene>
<feature type="domain" description="MmgE/PrpD C-terminal" evidence="3">
    <location>
        <begin position="218"/>
        <end position="386"/>
    </location>
</feature>
<name>A0A1J0WMH5_9RHOB</name>
<accession>A0A1J0WMH5</accession>
<dbReference type="PANTHER" id="PTHR16943">
    <property type="entry name" value="2-METHYLCITRATE DEHYDRATASE-RELATED"/>
    <property type="match status" value="1"/>
</dbReference>
<dbReference type="STRING" id="1917485.BOO69_14695"/>
<dbReference type="SUPFAM" id="SSF103378">
    <property type="entry name" value="2-methylcitrate dehydratase PrpD"/>
    <property type="match status" value="1"/>
</dbReference>
<dbReference type="KEGG" id="suam:BOO69_14695"/>
<evidence type="ECO:0000313" key="4">
    <source>
        <dbReference type="EMBL" id="APE45506.1"/>
    </source>
</evidence>
<dbReference type="AlphaFoldDB" id="A0A1J0WMH5"/>
<dbReference type="InterPro" id="IPR005656">
    <property type="entry name" value="MmgE_PrpD"/>
</dbReference>
<dbReference type="InterPro" id="IPR036148">
    <property type="entry name" value="MmgE/PrpD_sf"/>
</dbReference>
<reference evidence="4 5" key="1">
    <citation type="submission" date="2016-11" db="EMBL/GenBank/DDBJ databases">
        <title>Complete genome sequence of Sulfitobacter sp. AM1-D1, a toxic bacteria associated with marine dinoflagellate Alexandrium minutum in East China Sea.</title>
        <authorList>
            <person name="Yang Q."/>
            <person name="Zhang X."/>
            <person name="Tian X."/>
        </authorList>
    </citation>
    <scope>NUCLEOTIDE SEQUENCE [LARGE SCALE GENOMIC DNA]</scope>
    <source>
        <strain evidence="4 5">AM1-D1</strain>
    </source>
</reference>
<organism evidence="4 5">
    <name type="scientific">Sulfitobacter alexandrii</name>
    <dbReference type="NCBI Taxonomy" id="1917485"/>
    <lineage>
        <taxon>Bacteria</taxon>
        <taxon>Pseudomonadati</taxon>
        <taxon>Pseudomonadota</taxon>
        <taxon>Alphaproteobacteria</taxon>
        <taxon>Rhodobacterales</taxon>
        <taxon>Roseobacteraceae</taxon>
        <taxon>Sulfitobacter</taxon>
    </lineage>
</organism>
<protein>
    <submittedName>
        <fullName evidence="4">2-methylcitrate dehydratase</fullName>
    </submittedName>
</protein>
<dbReference type="Pfam" id="PF03972">
    <property type="entry name" value="MmgE_PrpD_N"/>
    <property type="match status" value="1"/>
</dbReference>
<dbReference type="Gene3D" id="1.10.4100.10">
    <property type="entry name" value="2-methylcitrate dehydratase PrpD"/>
    <property type="match status" value="1"/>
</dbReference>
<dbReference type="Proteomes" id="UP000181897">
    <property type="component" value="Chromosome"/>
</dbReference>
<proteinExistence type="inferred from homology"/>
<dbReference type="EMBL" id="CP018076">
    <property type="protein sequence ID" value="APE45506.1"/>
    <property type="molecule type" value="Genomic_DNA"/>
</dbReference>
<sequence length="405" mass="42667">MQAGRIARETARRLYGAGSAEDTAWMMFDGRSASLAGAAFALATQIDNLDGHDGYNPTKGHTGVAVVPALVGFGQHLPGLSGRDALAALVTGYEVAGRAATALHASVSDYHTSGAWNALGVVALGARLRGATAGQLREALGIAEYHGPRSQMMREIATPTMLHDGSGMGALVGVSALTMAELGFTGAPAVTVEAETAQPHWADLGEVWQVPLQYIKPYPICRWAHAAIDAVRELRLAHGIGADDVARVEIRTFHNAAQLFPGLPETTSQAQYSLPFAVAVMLVHGDIQLDHIAGAGLQDRRVAEVVGRTTVTVGAEHEARYPAGRWADVTLALRDGRRLQSVEVHARGGPERPFGTAEITGKFRRFAVPTIGAARADAIMKACLDLPRRGSTFADLLALLESPGG</sequence>
<dbReference type="Gene3D" id="3.30.1330.120">
    <property type="entry name" value="2-methylcitrate dehydratase PrpD"/>
    <property type="match status" value="1"/>
</dbReference>
<comment type="similarity">
    <text evidence="1">Belongs to the PrpD family.</text>
</comment>
<dbReference type="InterPro" id="IPR045337">
    <property type="entry name" value="MmgE_PrpD_C"/>
</dbReference>
<dbReference type="Pfam" id="PF19305">
    <property type="entry name" value="MmgE_PrpD_C"/>
    <property type="match status" value="1"/>
</dbReference>
<evidence type="ECO:0000256" key="1">
    <source>
        <dbReference type="ARBA" id="ARBA00006174"/>
    </source>
</evidence>
<feature type="domain" description="MmgE/PrpD N-terminal" evidence="2">
    <location>
        <begin position="11"/>
        <end position="194"/>
    </location>
</feature>
<evidence type="ECO:0000259" key="2">
    <source>
        <dbReference type="Pfam" id="PF03972"/>
    </source>
</evidence>
<dbReference type="InterPro" id="IPR045336">
    <property type="entry name" value="MmgE_PrpD_N"/>
</dbReference>
<keyword evidence="5" id="KW-1185">Reference proteome</keyword>
<dbReference type="GO" id="GO:0016829">
    <property type="term" value="F:lyase activity"/>
    <property type="evidence" value="ECO:0007669"/>
    <property type="project" value="InterPro"/>
</dbReference>
<evidence type="ECO:0000313" key="5">
    <source>
        <dbReference type="Proteomes" id="UP000181897"/>
    </source>
</evidence>
<dbReference type="InterPro" id="IPR042183">
    <property type="entry name" value="MmgE/PrpD_sf_1"/>
</dbReference>
<evidence type="ECO:0000259" key="3">
    <source>
        <dbReference type="Pfam" id="PF19305"/>
    </source>
</evidence>